<accession>A0ABS1SGI1</accession>
<evidence type="ECO:0000313" key="1">
    <source>
        <dbReference type="EMBL" id="MBL3679521.1"/>
    </source>
</evidence>
<evidence type="ECO:0000313" key="2">
    <source>
        <dbReference type="Proteomes" id="UP001645859"/>
    </source>
</evidence>
<dbReference type="EMBL" id="QYAC01000004">
    <property type="protein sequence ID" value="MBL3679521.1"/>
    <property type="molecule type" value="Genomic_DNA"/>
</dbReference>
<name>A0ABS1SGI1_9MICO</name>
<organism evidence="1 2">
    <name type="scientific">Leucobacter chromiireducens subsp. solipictus</name>
    <dbReference type="NCBI Taxonomy" id="398235"/>
    <lineage>
        <taxon>Bacteria</taxon>
        <taxon>Bacillati</taxon>
        <taxon>Actinomycetota</taxon>
        <taxon>Actinomycetes</taxon>
        <taxon>Micrococcales</taxon>
        <taxon>Microbacteriaceae</taxon>
        <taxon>Leucobacter</taxon>
    </lineage>
</organism>
<comment type="caution">
    <text evidence="1">The sequence shown here is derived from an EMBL/GenBank/DDBJ whole genome shotgun (WGS) entry which is preliminary data.</text>
</comment>
<sequence length="187" mass="20288">MAEDIYESRITRAAESIASVWHDPSAEPPVAAWLVSEWSGLLIRQTRQSDEGRVSLAEAWVELRDRLSAAVSQVVERRTDAEWGRAAAEHDERVEAAEHALNRARVAPRVGQLNAALAMRIESLAAVIDAGEPVEQLVEISSREMAIRMLLAGQGLDPEGALAGAERIARQVLLEQATALVATHAGE</sequence>
<proteinExistence type="predicted"/>
<dbReference type="RefSeq" id="WP_202344780.1">
    <property type="nucleotide sequence ID" value="NZ_BAAAPI010000006.1"/>
</dbReference>
<reference evidence="1 2" key="1">
    <citation type="submission" date="2018-09" db="EMBL/GenBank/DDBJ databases">
        <title>Comparative genomics of Leucobacter spp.</title>
        <authorList>
            <person name="Reis A.C."/>
            <person name="Kolvenbach B.A."/>
            <person name="Corvini P.F.X."/>
            <person name="Nunes O.C."/>
        </authorList>
    </citation>
    <scope>NUCLEOTIDE SEQUENCE [LARGE SCALE GENOMIC DNA]</scope>
    <source>
        <strain evidence="1 2">TAN 31504</strain>
    </source>
</reference>
<gene>
    <name evidence="1" type="ORF">D3230_09505</name>
</gene>
<protein>
    <submittedName>
        <fullName evidence="1">Uncharacterized protein</fullName>
    </submittedName>
</protein>
<keyword evidence="2" id="KW-1185">Reference proteome</keyword>
<dbReference type="Proteomes" id="UP001645859">
    <property type="component" value="Unassembled WGS sequence"/>
</dbReference>